<keyword evidence="11" id="KW-0539">Nucleus</keyword>
<evidence type="ECO:0000256" key="2">
    <source>
        <dbReference type="ARBA" id="ARBA00005446"/>
    </source>
</evidence>
<dbReference type="SUPFAM" id="SSF47819">
    <property type="entry name" value="HRDC-like"/>
    <property type="match status" value="1"/>
</dbReference>
<dbReference type="FunFam" id="3.40.50.300:FF:001389">
    <property type="entry name" value="ATP-dependent DNA helicase RecQ"/>
    <property type="match status" value="1"/>
</dbReference>
<dbReference type="InterPro" id="IPR027417">
    <property type="entry name" value="P-loop_NTPase"/>
</dbReference>
<dbReference type="NCBIfam" id="TIGR00614">
    <property type="entry name" value="recQ_fam"/>
    <property type="match status" value="1"/>
</dbReference>
<dbReference type="Gene3D" id="1.10.150.80">
    <property type="entry name" value="HRDC domain"/>
    <property type="match status" value="1"/>
</dbReference>
<reference evidence="16 17" key="1">
    <citation type="submission" date="2020-08" db="EMBL/GenBank/DDBJ databases">
        <authorList>
            <person name="Koutsovoulos G."/>
            <person name="Danchin GJ E."/>
        </authorList>
    </citation>
    <scope>NUCLEOTIDE SEQUENCE [LARGE SCALE GENOMIC DNA]</scope>
</reference>
<dbReference type="OrthoDB" id="10013439at2759"/>
<comment type="subcellular location">
    <subcellularLocation>
        <location evidence="11">Nucleus</location>
    </subcellularLocation>
</comment>
<evidence type="ECO:0000256" key="3">
    <source>
        <dbReference type="ARBA" id="ARBA00022741"/>
    </source>
</evidence>
<keyword evidence="8" id="KW-0413">Isomerase</keyword>
<dbReference type="SMART" id="SM00341">
    <property type="entry name" value="HRDC"/>
    <property type="match status" value="1"/>
</dbReference>
<dbReference type="Pfam" id="PF09382">
    <property type="entry name" value="RQC"/>
    <property type="match status" value="1"/>
</dbReference>
<organism evidence="16 17">
    <name type="scientific">Meloidogyne enterolobii</name>
    <name type="common">Root-knot nematode worm</name>
    <name type="synonym">Meloidogyne mayaguensis</name>
    <dbReference type="NCBI Taxonomy" id="390850"/>
    <lineage>
        <taxon>Eukaryota</taxon>
        <taxon>Metazoa</taxon>
        <taxon>Ecdysozoa</taxon>
        <taxon>Nematoda</taxon>
        <taxon>Chromadorea</taxon>
        <taxon>Rhabditida</taxon>
        <taxon>Tylenchina</taxon>
        <taxon>Tylenchomorpha</taxon>
        <taxon>Tylenchoidea</taxon>
        <taxon>Meloidogynidae</taxon>
        <taxon>Meloidogyninae</taxon>
        <taxon>Meloidogyne</taxon>
    </lineage>
</organism>
<dbReference type="InterPro" id="IPR032284">
    <property type="entry name" value="RecQ_Zn-bd"/>
</dbReference>
<dbReference type="InterPro" id="IPR044876">
    <property type="entry name" value="HRDC_dom_sf"/>
</dbReference>
<evidence type="ECO:0000256" key="5">
    <source>
        <dbReference type="ARBA" id="ARBA00022806"/>
    </source>
</evidence>
<gene>
    <name evidence="16" type="ORF">MENT_LOCUS5778</name>
</gene>
<evidence type="ECO:0000256" key="11">
    <source>
        <dbReference type="RuleBase" id="RU364117"/>
    </source>
</evidence>
<comment type="similarity">
    <text evidence="2 11">Belongs to the helicase family. RecQ subfamily.</text>
</comment>
<feature type="domain" description="HRDC" evidence="13">
    <location>
        <begin position="667"/>
        <end position="747"/>
    </location>
</feature>
<evidence type="ECO:0000256" key="10">
    <source>
        <dbReference type="ARBA" id="ARBA00049360"/>
    </source>
</evidence>
<dbReference type="InterPro" id="IPR018982">
    <property type="entry name" value="RQC_domain"/>
</dbReference>
<dbReference type="EC" id="5.6.2.4" evidence="11"/>
<dbReference type="GO" id="GO:0005737">
    <property type="term" value="C:cytoplasm"/>
    <property type="evidence" value="ECO:0007669"/>
    <property type="project" value="TreeGrafter"/>
</dbReference>
<dbReference type="GO" id="GO:0000724">
    <property type="term" value="P:double-strand break repair via homologous recombination"/>
    <property type="evidence" value="ECO:0007669"/>
    <property type="project" value="TreeGrafter"/>
</dbReference>
<dbReference type="GO" id="GO:0006260">
    <property type="term" value="P:DNA replication"/>
    <property type="evidence" value="ECO:0007669"/>
    <property type="project" value="InterPro"/>
</dbReference>
<keyword evidence="3 11" id="KW-0547">Nucleotide-binding</keyword>
<comment type="catalytic activity">
    <reaction evidence="9 11">
        <text>Couples ATP hydrolysis with the unwinding of duplex DNA by translocating in the 3'-5' direction.</text>
        <dbReference type="EC" id="5.6.2.4"/>
    </reaction>
</comment>
<dbReference type="SUPFAM" id="SSF52540">
    <property type="entry name" value="P-loop containing nucleoside triphosphate hydrolases"/>
    <property type="match status" value="1"/>
</dbReference>
<evidence type="ECO:0000256" key="7">
    <source>
        <dbReference type="ARBA" id="ARBA00023125"/>
    </source>
</evidence>
<dbReference type="CDD" id="cd17920">
    <property type="entry name" value="DEXHc_RecQ"/>
    <property type="match status" value="1"/>
</dbReference>
<keyword evidence="7" id="KW-0238">DNA-binding</keyword>
<dbReference type="SMART" id="SM00490">
    <property type="entry name" value="HELICc"/>
    <property type="match status" value="1"/>
</dbReference>
<feature type="domain" description="Helicase ATP-binding" evidence="14">
    <location>
        <begin position="93"/>
        <end position="261"/>
    </location>
</feature>
<dbReference type="GO" id="GO:0005524">
    <property type="term" value="F:ATP binding"/>
    <property type="evidence" value="ECO:0007669"/>
    <property type="project" value="UniProtKB-KW"/>
</dbReference>
<evidence type="ECO:0000256" key="1">
    <source>
        <dbReference type="ARBA" id="ARBA00001947"/>
    </source>
</evidence>
<dbReference type="SUPFAM" id="SSF46785">
    <property type="entry name" value="Winged helix' DNA-binding domain"/>
    <property type="match status" value="1"/>
</dbReference>
<comment type="cofactor">
    <cofactor evidence="1">
        <name>Zn(2+)</name>
        <dbReference type="ChEBI" id="CHEBI:29105"/>
    </cofactor>
</comment>
<dbReference type="AlphaFoldDB" id="A0A6V7TZD6"/>
<dbReference type="EMBL" id="CAJEWN010000021">
    <property type="protein sequence ID" value="CAD2138362.1"/>
    <property type="molecule type" value="Genomic_DNA"/>
</dbReference>
<dbReference type="InterPro" id="IPR010997">
    <property type="entry name" value="HRDC-like_sf"/>
</dbReference>
<evidence type="ECO:0000259" key="15">
    <source>
        <dbReference type="PROSITE" id="PS51194"/>
    </source>
</evidence>
<evidence type="ECO:0000256" key="12">
    <source>
        <dbReference type="SAM" id="MobiDB-lite"/>
    </source>
</evidence>
<dbReference type="InterPro" id="IPR004589">
    <property type="entry name" value="DNA_helicase_ATP-dep_RecQ"/>
</dbReference>
<accession>A0A6V7TZD6</accession>
<comment type="catalytic activity">
    <reaction evidence="10 11">
        <text>ATP + H2O = ADP + phosphate + H(+)</text>
        <dbReference type="Rhea" id="RHEA:13065"/>
        <dbReference type="ChEBI" id="CHEBI:15377"/>
        <dbReference type="ChEBI" id="CHEBI:15378"/>
        <dbReference type="ChEBI" id="CHEBI:30616"/>
        <dbReference type="ChEBI" id="CHEBI:43474"/>
        <dbReference type="ChEBI" id="CHEBI:456216"/>
    </reaction>
</comment>
<dbReference type="GO" id="GO:0043138">
    <property type="term" value="F:3'-5' DNA helicase activity"/>
    <property type="evidence" value="ECO:0007669"/>
    <property type="project" value="UniProtKB-EC"/>
</dbReference>
<evidence type="ECO:0000256" key="6">
    <source>
        <dbReference type="ARBA" id="ARBA00022840"/>
    </source>
</evidence>
<evidence type="ECO:0000259" key="13">
    <source>
        <dbReference type="PROSITE" id="PS50967"/>
    </source>
</evidence>
<dbReference type="PANTHER" id="PTHR13710:SF120">
    <property type="entry name" value="BIFUNCTIONAL 3'-5' EXONUCLEASE_ATP-DEPENDENT HELICASE WRN"/>
    <property type="match status" value="1"/>
</dbReference>
<dbReference type="GO" id="GO:0005654">
    <property type="term" value="C:nucleoplasm"/>
    <property type="evidence" value="ECO:0007669"/>
    <property type="project" value="TreeGrafter"/>
</dbReference>
<evidence type="ECO:0000256" key="9">
    <source>
        <dbReference type="ARBA" id="ARBA00034617"/>
    </source>
</evidence>
<dbReference type="Pfam" id="PF16124">
    <property type="entry name" value="RecQ_Zn_bind"/>
    <property type="match status" value="1"/>
</dbReference>
<dbReference type="InterPro" id="IPR011545">
    <property type="entry name" value="DEAD/DEAH_box_helicase_dom"/>
</dbReference>
<dbReference type="GO" id="GO:0000723">
    <property type="term" value="P:telomere maintenance"/>
    <property type="evidence" value="ECO:0007669"/>
    <property type="project" value="TreeGrafter"/>
</dbReference>
<dbReference type="PROSITE" id="PS50967">
    <property type="entry name" value="HRDC"/>
    <property type="match status" value="1"/>
</dbReference>
<feature type="region of interest" description="Disordered" evidence="12">
    <location>
        <begin position="885"/>
        <end position="912"/>
    </location>
</feature>
<dbReference type="InterPro" id="IPR036388">
    <property type="entry name" value="WH-like_DNA-bd_sf"/>
</dbReference>
<dbReference type="Pfam" id="PF00271">
    <property type="entry name" value="Helicase_C"/>
    <property type="match status" value="1"/>
</dbReference>
<dbReference type="Gene3D" id="3.40.50.300">
    <property type="entry name" value="P-loop containing nucleotide triphosphate hydrolases"/>
    <property type="match status" value="2"/>
</dbReference>
<keyword evidence="4 11" id="KW-0378">Hydrolase</keyword>
<dbReference type="PROSITE" id="PS51194">
    <property type="entry name" value="HELICASE_CTER"/>
    <property type="match status" value="1"/>
</dbReference>
<dbReference type="SMART" id="SM00487">
    <property type="entry name" value="DEXDc"/>
    <property type="match status" value="1"/>
</dbReference>
<dbReference type="Gene3D" id="1.10.10.10">
    <property type="entry name" value="Winged helix-like DNA-binding domain superfamily/Winged helix DNA-binding domain"/>
    <property type="match status" value="1"/>
</dbReference>
<proteinExistence type="inferred from homology"/>
<evidence type="ECO:0000256" key="4">
    <source>
        <dbReference type="ARBA" id="ARBA00022801"/>
    </source>
</evidence>
<dbReference type="GO" id="GO:0005694">
    <property type="term" value="C:chromosome"/>
    <property type="evidence" value="ECO:0007669"/>
    <property type="project" value="TreeGrafter"/>
</dbReference>
<dbReference type="Pfam" id="PF00570">
    <property type="entry name" value="HRDC"/>
    <property type="match status" value="1"/>
</dbReference>
<keyword evidence="6 11" id="KW-0067">ATP-binding</keyword>
<dbReference type="PROSITE" id="PS51192">
    <property type="entry name" value="HELICASE_ATP_BIND_1"/>
    <property type="match status" value="1"/>
</dbReference>
<dbReference type="GO" id="GO:0016787">
    <property type="term" value="F:hydrolase activity"/>
    <property type="evidence" value="ECO:0007669"/>
    <property type="project" value="UniProtKB-KW"/>
</dbReference>
<keyword evidence="5 11" id="KW-0347">Helicase</keyword>
<dbReference type="SMART" id="SM00956">
    <property type="entry name" value="RQC"/>
    <property type="match status" value="1"/>
</dbReference>
<dbReference type="PANTHER" id="PTHR13710">
    <property type="entry name" value="DNA HELICASE RECQ FAMILY MEMBER"/>
    <property type="match status" value="1"/>
</dbReference>
<protein>
    <recommendedName>
        <fullName evidence="11">ATP-dependent DNA helicase</fullName>
        <ecNumber evidence="11">5.6.2.4</ecNumber>
    </recommendedName>
</protein>
<comment type="caution">
    <text evidence="16">The sequence shown here is derived from an EMBL/GenBank/DDBJ whole genome shotgun (WGS) entry which is preliminary data.</text>
</comment>
<dbReference type="InterPro" id="IPR001650">
    <property type="entry name" value="Helicase_C-like"/>
</dbReference>
<dbReference type="InterPro" id="IPR029491">
    <property type="entry name" value="Helicase_HTH"/>
</dbReference>
<dbReference type="GO" id="GO:0003677">
    <property type="term" value="F:DNA binding"/>
    <property type="evidence" value="ECO:0007669"/>
    <property type="project" value="UniProtKB-KW"/>
</dbReference>
<sequence length="968" mass="110540">MIHDDFYDTSNDYLFATENQEIEDSPSVTLDEQTQNDQLLPKINDKPENCSNLLNNEENEDELDSVTPSSETISILKKYFGFSKFRPLQYQIVHSAILKRDQLVVMSTGYGKSICYQMPALLQEGLITLVVSPLISLMEDQVFALQQAGIEAAYLGGNSNIPRDVIFDQIRMNKLKILYITPEMYECSPSYVDRIAQFVGLLAVDEAHCISAWGHEFRPGYRTIANMRKSLPKVPVMALTATATEPVRNDIVENLRLVSPKITVTGFDRKNLFIEVKKRTQSLTFQRAVQNDLESLLIEDPKLGLHFGGSTIIYCQSRDHVNQITEQLRKTGVRAVGYHAAMSNKQREKSHKEFLTEKATTCVATIAFGMGIDKRDVRKVIHYGSPGNIESYYQEIGRAGRDGFPSRCTVFYSNSDMLIHKNRIINKNNNNNITTKSSKDYEMHQLDMLRRMEQFLTTTSCRRYLILSYFDKNVKHPEIPKSDCCDNCTKLLQSGVDKRYNKEEMIFDFGEEAKKLFRTIVEVFGGRTGLNKPIDFIRGSKTVLSKAPKTFTKGEDLSKHPLYGCGKSRSEMWWKELGKLLRNYGYLIDSKSTFNQFGCITNISDKAEKWLREGGKELKLIPSEYLSNSNNIENGKDLSTTTLSIPNKMLAVILVLLLLRIKNIFVYEMLPQLRKELEDLRYQLALESDCPANSVYSNTVIEGLVKIRPTNEATLELVEGFPEQRRKQFLTPITQLISKFCSENNISTDSKEAEIEFPEDLESLKNGLTLTEKNYYHAHVLYNRSLEETSSNMKATSSTVANHLSTAAKRGLPLHLKTLGITSELIEIVHNKIKENGRDIIRLKPIMELLPENLVDYNRLKIIFSILEYQYGIDTSENENLNLNENLTKGREEEEGEGGNDEEKKEEEEDIISISSPKKRKLPFWLNSKKRNGGKIDEENYVYNTGATTTTTKRKNFKQIKINNSIFS</sequence>
<feature type="domain" description="Helicase C-terminal" evidence="15">
    <location>
        <begin position="292"/>
        <end position="449"/>
    </location>
</feature>
<evidence type="ECO:0000313" key="17">
    <source>
        <dbReference type="Proteomes" id="UP000580250"/>
    </source>
</evidence>
<dbReference type="InterPro" id="IPR014001">
    <property type="entry name" value="Helicase_ATP-bd"/>
</dbReference>
<feature type="compositionally biased region" description="Acidic residues" evidence="12">
    <location>
        <begin position="893"/>
        <end position="911"/>
    </location>
</feature>
<name>A0A6V7TZD6_MELEN</name>
<dbReference type="Pfam" id="PF00270">
    <property type="entry name" value="DEAD"/>
    <property type="match status" value="1"/>
</dbReference>
<evidence type="ECO:0000259" key="14">
    <source>
        <dbReference type="PROSITE" id="PS51192"/>
    </source>
</evidence>
<dbReference type="InterPro" id="IPR036390">
    <property type="entry name" value="WH_DNA-bd_sf"/>
</dbReference>
<dbReference type="Proteomes" id="UP000580250">
    <property type="component" value="Unassembled WGS sequence"/>
</dbReference>
<dbReference type="GO" id="GO:0009378">
    <property type="term" value="F:four-way junction helicase activity"/>
    <property type="evidence" value="ECO:0007669"/>
    <property type="project" value="TreeGrafter"/>
</dbReference>
<evidence type="ECO:0000313" key="16">
    <source>
        <dbReference type="EMBL" id="CAD2138362.1"/>
    </source>
</evidence>
<dbReference type="InterPro" id="IPR002121">
    <property type="entry name" value="HRDC_dom"/>
</dbReference>
<dbReference type="Pfam" id="PF14493">
    <property type="entry name" value="HTH_40"/>
    <property type="match status" value="1"/>
</dbReference>
<evidence type="ECO:0000256" key="8">
    <source>
        <dbReference type="ARBA" id="ARBA00023235"/>
    </source>
</evidence>